<feature type="region of interest" description="Disordered" evidence="1">
    <location>
        <begin position="1"/>
        <end position="43"/>
    </location>
</feature>
<evidence type="ECO:0000256" key="1">
    <source>
        <dbReference type="SAM" id="MobiDB-lite"/>
    </source>
</evidence>
<evidence type="ECO:0000313" key="4">
    <source>
        <dbReference type="EMBL" id="TKA30241.1"/>
    </source>
</evidence>
<evidence type="ECO:0000313" key="5">
    <source>
        <dbReference type="Proteomes" id="UP000310066"/>
    </source>
</evidence>
<reference evidence="3" key="3">
    <citation type="submission" date="2023-06" db="EMBL/GenBank/DDBJ databases">
        <title>Black Yeasts Isolated from many extreme environments.</title>
        <authorList>
            <person name="Coleine C."/>
            <person name="Stajich J.E."/>
            <person name="Selbmann L."/>
        </authorList>
    </citation>
    <scope>NUCLEOTIDE SEQUENCE</scope>
    <source>
        <strain evidence="3">CCFEE 5200</strain>
    </source>
</reference>
<organism evidence="4 5">
    <name type="scientific">Friedmanniomyces endolithicus</name>
    <dbReference type="NCBI Taxonomy" id="329885"/>
    <lineage>
        <taxon>Eukaryota</taxon>
        <taxon>Fungi</taxon>
        <taxon>Dikarya</taxon>
        <taxon>Ascomycota</taxon>
        <taxon>Pezizomycotina</taxon>
        <taxon>Dothideomycetes</taxon>
        <taxon>Dothideomycetidae</taxon>
        <taxon>Mycosphaerellales</taxon>
        <taxon>Teratosphaeriaceae</taxon>
        <taxon>Friedmanniomyces</taxon>
    </lineage>
</organism>
<dbReference type="Proteomes" id="UP000310066">
    <property type="component" value="Unassembled WGS sequence"/>
</dbReference>
<sequence length="204" mass="21303">MADKLADTAKGATDQAQKGASEGSKKWEAMSEDQKKQTFDALPADQKKGKTYMEWISEGYNHQYENWMPWIEDKYLSWFTNDNKTSYAAKDTLDKTKVTGISQVDQLQGDVNNLVGNQFGTGGLLQPVGDMASKEGVNRAERGGKDADGSYGGAASSVTDPIAKNAQAAGEGVSSGAQGLGSSVMGGAKSAGGALGGMFGGGKK</sequence>
<comment type="caution">
    <text evidence="4">The sequence shown here is derived from an EMBL/GenBank/DDBJ whole genome shotgun (WGS) entry which is preliminary data.</text>
</comment>
<feature type="region of interest" description="Disordered" evidence="1">
    <location>
        <begin position="135"/>
        <end position="183"/>
    </location>
</feature>
<evidence type="ECO:0000313" key="3">
    <source>
        <dbReference type="EMBL" id="KAK0985774.1"/>
    </source>
</evidence>
<evidence type="ECO:0000313" key="2">
    <source>
        <dbReference type="EMBL" id="KAK0322051.1"/>
    </source>
</evidence>
<dbReference type="EMBL" id="NAJP01000104">
    <property type="protein sequence ID" value="TKA30241.1"/>
    <property type="molecule type" value="Genomic_DNA"/>
</dbReference>
<dbReference type="Proteomes" id="UP001175353">
    <property type="component" value="Unassembled WGS sequence"/>
</dbReference>
<feature type="compositionally biased region" description="Basic and acidic residues" evidence="1">
    <location>
        <begin position="135"/>
        <end position="148"/>
    </location>
</feature>
<feature type="compositionally biased region" description="Basic and acidic residues" evidence="1">
    <location>
        <begin position="23"/>
        <end position="38"/>
    </location>
</feature>
<reference evidence="2" key="2">
    <citation type="submission" date="2021-12" db="EMBL/GenBank/DDBJ databases">
        <title>Black yeast isolated from Biological Soil Crust.</title>
        <authorList>
            <person name="Kurbessoian T."/>
        </authorList>
    </citation>
    <scope>NUCLEOTIDE SEQUENCE</scope>
    <source>
        <strain evidence="2">CCFEE 5208</strain>
    </source>
</reference>
<reference evidence="4 5" key="1">
    <citation type="submission" date="2017-03" db="EMBL/GenBank/DDBJ databases">
        <title>Genomes of endolithic fungi from Antarctica.</title>
        <authorList>
            <person name="Coleine C."/>
            <person name="Masonjones S."/>
            <person name="Stajich J.E."/>
        </authorList>
    </citation>
    <scope>NUCLEOTIDE SEQUENCE [LARGE SCALE GENOMIC DNA]</scope>
    <source>
        <strain evidence="4 5">CCFEE 5311</strain>
    </source>
</reference>
<gene>
    <name evidence="4" type="ORF">B0A54_15435</name>
    <name evidence="2" type="ORF">LTR82_007025</name>
    <name evidence="3" type="ORF">LTR91_010510</name>
</gene>
<dbReference type="STRING" id="329885.A0A4U0U534"/>
<keyword evidence="6" id="KW-1185">Reference proteome</keyword>
<accession>A0A4U0U534</accession>
<dbReference type="AlphaFoldDB" id="A0A4U0U534"/>
<name>A0A4U0U534_9PEZI</name>
<protein>
    <submittedName>
        <fullName evidence="4">Uncharacterized protein</fullName>
    </submittedName>
</protein>
<dbReference type="EMBL" id="JAUJLE010000091">
    <property type="protein sequence ID" value="KAK0985774.1"/>
    <property type="molecule type" value="Genomic_DNA"/>
</dbReference>
<dbReference type="EMBL" id="JASUXU010000018">
    <property type="protein sequence ID" value="KAK0322051.1"/>
    <property type="molecule type" value="Genomic_DNA"/>
</dbReference>
<evidence type="ECO:0000313" key="6">
    <source>
        <dbReference type="Proteomes" id="UP001175353"/>
    </source>
</evidence>
<dbReference type="Proteomes" id="UP001168146">
    <property type="component" value="Unassembled WGS sequence"/>
</dbReference>
<proteinExistence type="predicted"/>
<dbReference type="OrthoDB" id="3001700at2759"/>